<dbReference type="EMBL" id="BAABJX010000007">
    <property type="protein sequence ID" value="GAA4822734.1"/>
    <property type="molecule type" value="Genomic_DNA"/>
</dbReference>
<keyword evidence="4 5" id="KW-0472">Membrane</keyword>
<reference evidence="7" key="1">
    <citation type="journal article" date="2019" name="Int. J. Syst. Evol. Microbiol.">
        <title>The Global Catalogue of Microorganisms (GCM) 10K type strain sequencing project: providing services to taxonomists for standard genome sequencing and annotation.</title>
        <authorList>
            <consortium name="The Broad Institute Genomics Platform"/>
            <consortium name="The Broad Institute Genome Sequencing Center for Infectious Disease"/>
            <person name="Wu L."/>
            <person name="Ma J."/>
        </authorList>
    </citation>
    <scope>NUCLEOTIDE SEQUENCE [LARGE SCALE GENOMIC DNA]</scope>
    <source>
        <strain evidence="7">JCM 18326</strain>
    </source>
</reference>
<evidence type="ECO:0000313" key="7">
    <source>
        <dbReference type="Proteomes" id="UP001500298"/>
    </source>
</evidence>
<organism evidence="6 7">
    <name type="scientific">Algivirga pacifica</name>
    <dbReference type="NCBI Taxonomy" id="1162670"/>
    <lineage>
        <taxon>Bacteria</taxon>
        <taxon>Pseudomonadati</taxon>
        <taxon>Bacteroidota</taxon>
        <taxon>Cytophagia</taxon>
        <taxon>Cytophagales</taxon>
        <taxon>Flammeovirgaceae</taxon>
        <taxon>Algivirga</taxon>
    </lineage>
</organism>
<feature type="transmembrane region" description="Helical" evidence="5">
    <location>
        <begin position="40"/>
        <end position="58"/>
    </location>
</feature>
<feature type="transmembrane region" description="Helical" evidence="5">
    <location>
        <begin position="152"/>
        <end position="183"/>
    </location>
</feature>
<feature type="transmembrane region" description="Helical" evidence="5">
    <location>
        <begin position="78"/>
        <end position="99"/>
    </location>
</feature>
<evidence type="ECO:0000256" key="3">
    <source>
        <dbReference type="ARBA" id="ARBA00022989"/>
    </source>
</evidence>
<evidence type="ECO:0000256" key="2">
    <source>
        <dbReference type="ARBA" id="ARBA00022692"/>
    </source>
</evidence>
<keyword evidence="2 5" id="KW-0812">Transmembrane</keyword>
<feature type="transmembrane region" description="Helical" evidence="5">
    <location>
        <begin position="220"/>
        <end position="244"/>
    </location>
</feature>
<dbReference type="Pfam" id="PF07264">
    <property type="entry name" value="EI24"/>
    <property type="match status" value="1"/>
</dbReference>
<evidence type="ECO:0000256" key="1">
    <source>
        <dbReference type="ARBA" id="ARBA00004141"/>
    </source>
</evidence>
<comment type="subcellular location">
    <subcellularLocation>
        <location evidence="1">Membrane</location>
        <topology evidence="1">Multi-pass membrane protein</topology>
    </subcellularLocation>
</comment>
<gene>
    <name evidence="6" type="ORF">GCM10023331_03860</name>
</gene>
<evidence type="ECO:0000256" key="4">
    <source>
        <dbReference type="ARBA" id="ARBA00023136"/>
    </source>
</evidence>
<protein>
    <recommendedName>
        <fullName evidence="8">CysZ protein</fullName>
    </recommendedName>
</protein>
<comment type="caution">
    <text evidence="6">The sequence shown here is derived from an EMBL/GenBank/DDBJ whole genome shotgun (WGS) entry which is preliminary data.</text>
</comment>
<evidence type="ECO:0008006" key="8">
    <source>
        <dbReference type="Google" id="ProtNLM"/>
    </source>
</evidence>
<dbReference type="InterPro" id="IPR059112">
    <property type="entry name" value="CysZ/EI24"/>
</dbReference>
<proteinExistence type="predicted"/>
<evidence type="ECO:0000256" key="5">
    <source>
        <dbReference type="SAM" id="Phobius"/>
    </source>
</evidence>
<accession>A0ABP9D2P3</accession>
<keyword evidence="7" id="KW-1185">Reference proteome</keyword>
<evidence type="ECO:0000313" key="6">
    <source>
        <dbReference type="EMBL" id="GAA4822734.1"/>
    </source>
</evidence>
<dbReference type="Proteomes" id="UP001500298">
    <property type="component" value="Unassembled WGS sequence"/>
</dbReference>
<keyword evidence="3 5" id="KW-1133">Transmembrane helix</keyword>
<name>A0ABP9D2P3_9BACT</name>
<sequence length="253" mass="28432">MNFFSKIIRETGGVFLGITAYVTALTIIQQYKLWKYVVQSAFMAFGTFVLLGMTGWILGDQFHELLLSIGWIPQEQGWVYWLTYLLILIPMVLLFVLMYKAVFQVVVAPLLGKVIERVLEIRTGTPWDTKFSLNVAIQGFLKIGLSLLWKEVALVTVLFFLSFIPVFAVVTTPLMFIVSSYFLGASSMDMINETLQKSMEERKAYAWKHTGHVLGNGAGFILLFMIPVAGTFLAPVLSVIAASCSYEKIEAKK</sequence>
<dbReference type="RefSeq" id="WP_345368743.1">
    <property type="nucleotide sequence ID" value="NZ_BAABJX010000007.1"/>
</dbReference>